<evidence type="ECO:0000313" key="11">
    <source>
        <dbReference type="Proteomes" id="UP000238312"/>
    </source>
</evidence>
<proteinExistence type="inferred from homology"/>
<feature type="transmembrane region" description="Helical" evidence="8">
    <location>
        <begin position="1011"/>
        <end position="1035"/>
    </location>
</feature>
<dbReference type="RefSeq" id="WP_106251912.1">
    <property type="nucleotide sequence ID" value="NZ_PVNG01000032.1"/>
</dbReference>
<sequence>MRGPLVVKRALGEPPLLLAATVSILLATTTLVALTMYASSIAGAGVRRALETASYRQTTTTISAQVDARTFPTYDRLVRGELAAAYGAAPAITTSLRSDSYVMPGQDGEELPELLRFGSHDGLDRHARLVAGRWPRAGGQSVEAVISEAAAAATGFRTGSELAPKARLDGRPVQVRVVGVFRLDDPAEERWAGEELLRRGVERGEYTTYGPLMVASETFVGRFATGVRAVWAAEPELGALTPERLRPLAEAVGRVGERLSKAGCVSCVTAGDLPELLTQLSTASLVARSTMLIPVLQVLVLAAYALMLTARLLAEHRRMEVALLRSRGAGTMRLVALAGGEALLVALPCALVAPFLGPPLLALIGLLPWIRASGVRLEPVADLGTFLVSCGVALAAAVLLALPAVAGARRTYVEEQTARGRGGRRGLIQGAGADLALLAVAGLAIWQLQRYGAPVTETAAGGLGIDPLIISGPALALLAGGLLGLRLVPRVSKLAERVTSGRPTLVPAMGAWQVSRRPLKYAGPALLLTLAIAIGVVSMATTSTWQDSQRDQADHRASADLRLAGPAEGPELGALGRGTAFTALPGVTSASPAFRAQTDVGGESALLLALDASRLGELFRLRPDLSELSVAELARALPGDRAGRLELPGRPRTLTVRVETRAAATGRLVLSDALGVWRDLPLGELKWGPNLVEVDLAALAGRAGRIAYPLSVRGLVAGERAGPRLTGLSADGQDVPVTGAVSRPYGVVTFNRPAEPGSSGEGRSGRSGESGPGRSGRGGASGEPGPPRERGEPGPLPVVITPGLAATLKLDAGRSGTVRLAGRVVPIVVAGIVTSMPTGAPGQEAVLADWETLQAYELAAARPSRPATEWWLAAAGTAPARELLRRNPQWDVTVIDRRELAAELRDDPLAGALQGALTLGFAAALGFAVLGFLVNAVVAARERRAEFAVLRALGAGFRQVFGMLLTEQAFVIGLSLAAGTGLAVLVGGLVVPRVVLTGQASAVTPGVLFHVPWAAVAAMLVLVTAVLVAIVAGLARRVWRGQTLEER</sequence>
<evidence type="ECO:0000256" key="2">
    <source>
        <dbReference type="ARBA" id="ARBA00022475"/>
    </source>
</evidence>
<keyword evidence="3 8" id="KW-0812">Transmembrane</keyword>
<dbReference type="Proteomes" id="UP000238312">
    <property type="component" value="Unassembled WGS sequence"/>
</dbReference>
<organism evidence="10 11">
    <name type="scientific">Nonomuraea fuscirosea</name>
    <dbReference type="NCBI Taxonomy" id="1291556"/>
    <lineage>
        <taxon>Bacteria</taxon>
        <taxon>Bacillati</taxon>
        <taxon>Actinomycetota</taxon>
        <taxon>Actinomycetes</taxon>
        <taxon>Streptosporangiales</taxon>
        <taxon>Streptosporangiaceae</taxon>
        <taxon>Nonomuraea</taxon>
    </lineage>
</organism>
<evidence type="ECO:0000256" key="4">
    <source>
        <dbReference type="ARBA" id="ARBA00022989"/>
    </source>
</evidence>
<dbReference type="PANTHER" id="PTHR30572">
    <property type="entry name" value="MEMBRANE COMPONENT OF TRANSPORTER-RELATED"/>
    <property type="match status" value="1"/>
</dbReference>
<evidence type="ECO:0000313" key="10">
    <source>
        <dbReference type="EMBL" id="PRX52341.1"/>
    </source>
</evidence>
<evidence type="ECO:0000256" key="7">
    <source>
        <dbReference type="SAM" id="MobiDB-lite"/>
    </source>
</evidence>
<dbReference type="GO" id="GO:0022857">
    <property type="term" value="F:transmembrane transporter activity"/>
    <property type="evidence" value="ECO:0007669"/>
    <property type="project" value="TreeGrafter"/>
</dbReference>
<keyword evidence="11" id="KW-1185">Reference proteome</keyword>
<evidence type="ECO:0000256" key="8">
    <source>
        <dbReference type="SAM" id="Phobius"/>
    </source>
</evidence>
<accession>A0A2T0M531</accession>
<name>A0A2T0M531_9ACTN</name>
<gene>
    <name evidence="10" type="ORF">B0I32_13291</name>
</gene>
<evidence type="ECO:0000256" key="6">
    <source>
        <dbReference type="ARBA" id="ARBA00038076"/>
    </source>
</evidence>
<dbReference type="OrthoDB" id="5101691at2"/>
<dbReference type="EMBL" id="PVNG01000032">
    <property type="protein sequence ID" value="PRX52341.1"/>
    <property type="molecule type" value="Genomic_DNA"/>
</dbReference>
<feature type="domain" description="ABC3 transporter permease C-terminal" evidence="9">
    <location>
        <begin position="296"/>
        <end position="411"/>
    </location>
</feature>
<dbReference type="InterPro" id="IPR050250">
    <property type="entry name" value="Macrolide_Exporter_MacB"/>
</dbReference>
<keyword evidence="5 8" id="KW-0472">Membrane</keyword>
<protein>
    <submittedName>
        <fullName evidence="10">FtsX-like permease family protein</fullName>
    </submittedName>
</protein>
<dbReference type="PANTHER" id="PTHR30572:SF4">
    <property type="entry name" value="ABC TRANSPORTER PERMEASE YTRF"/>
    <property type="match status" value="1"/>
</dbReference>
<feature type="compositionally biased region" description="Gly residues" evidence="7">
    <location>
        <begin position="768"/>
        <end position="782"/>
    </location>
</feature>
<keyword evidence="4 8" id="KW-1133">Transmembrane helix</keyword>
<feature type="transmembrane region" description="Helical" evidence="8">
    <location>
        <begin position="334"/>
        <end position="356"/>
    </location>
</feature>
<dbReference type="Pfam" id="PF02687">
    <property type="entry name" value="FtsX"/>
    <property type="match status" value="2"/>
</dbReference>
<reference evidence="10 11" key="1">
    <citation type="submission" date="2018-03" db="EMBL/GenBank/DDBJ databases">
        <title>Genomic Encyclopedia of Type Strains, Phase III (KMG-III): the genomes of soil and plant-associated and newly described type strains.</title>
        <authorList>
            <person name="Whitman W."/>
        </authorList>
    </citation>
    <scope>NUCLEOTIDE SEQUENCE [LARGE SCALE GENOMIC DNA]</scope>
    <source>
        <strain evidence="10 11">CGMCC 4.7104</strain>
    </source>
</reference>
<feature type="domain" description="ABC3 transporter permease C-terminal" evidence="9">
    <location>
        <begin position="922"/>
        <end position="1033"/>
    </location>
</feature>
<dbReference type="InterPro" id="IPR003838">
    <property type="entry name" value="ABC3_permease_C"/>
</dbReference>
<evidence type="ECO:0000256" key="1">
    <source>
        <dbReference type="ARBA" id="ARBA00004651"/>
    </source>
</evidence>
<feature type="transmembrane region" description="Helical" evidence="8">
    <location>
        <begin position="386"/>
        <end position="406"/>
    </location>
</feature>
<evidence type="ECO:0000256" key="5">
    <source>
        <dbReference type="ARBA" id="ARBA00023136"/>
    </source>
</evidence>
<comment type="subcellular location">
    <subcellularLocation>
        <location evidence="1">Cell membrane</location>
        <topology evidence="1">Multi-pass membrane protein</topology>
    </subcellularLocation>
</comment>
<feature type="region of interest" description="Disordered" evidence="7">
    <location>
        <begin position="746"/>
        <end position="799"/>
    </location>
</feature>
<feature type="transmembrane region" description="Helical" evidence="8">
    <location>
        <begin position="969"/>
        <end position="991"/>
    </location>
</feature>
<feature type="transmembrane region" description="Helical" evidence="8">
    <location>
        <begin position="468"/>
        <end position="488"/>
    </location>
</feature>
<feature type="transmembrane region" description="Helical" evidence="8">
    <location>
        <begin position="427"/>
        <end position="448"/>
    </location>
</feature>
<feature type="transmembrane region" description="Helical" evidence="8">
    <location>
        <begin position="291"/>
        <end position="313"/>
    </location>
</feature>
<feature type="transmembrane region" description="Helical" evidence="8">
    <location>
        <begin position="915"/>
        <end position="938"/>
    </location>
</feature>
<dbReference type="AlphaFoldDB" id="A0A2T0M531"/>
<keyword evidence="2" id="KW-1003">Cell membrane</keyword>
<comment type="similarity">
    <text evidence="6">Belongs to the ABC-4 integral membrane protein family.</text>
</comment>
<feature type="transmembrane region" description="Helical" evidence="8">
    <location>
        <begin position="525"/>
        <end position="545"/>
    </location>
</feature>
<comment type="caution">
    <text evidence="10">The sequence shown here is derived from an EMBL/GenBank/DDBJ whole genome shotgun (WGS) entry which is preliminary data.</text>
</comment>
<dbReference type="GO" id="GO:0005886">
    <property type="term" value="C:plasma membrane"/>
    <property type="evidence" value="ECO:0007669"/>
    <property type="project" value="UniProtKB-SubCell"/>
</dbReference>
<evidence type="ECO:0000259" key="9">
    <source>
        <dbReference type="Pfam" id="PF02687"/>
    </source>
</evidence>
<evidence type="ECO:0000256" key="3">
    <source>
        <dbReference type="ARBA" id="ARBA00022692"/>
    </source>
</evidence>